<dbReference type="AlphaFoldDB" id="W9QEN7"/>
<evidence type="ECO:0000313" key="4">
    <source>
        <dbReference type="Proteomes" id="UP000030645"/>
    </source>
</evidence>
<reference evidence="4" key="1">
    <citation type="submission" date="2013-01" db="EMBL/GenBank/DDBJ databases">
        <title>Draft Genome Sequence of a Mulberry Tree, Morus notabilis C.K. Schneid.</title>
        <authorList>
            <person name="He N."/>
            <person name="Zhao S."/>
        </authorList>
    </citation>
    <scope>NUCLEOTIDE SEQUENCE</scope>
</reference>
<dbReference type="Proteomes" id="UP000030645">
    <property type="component" value="Unassembled WGS sequence"/>
</dbReference>
<dbReference type="PANTHER" id="PTHR34360:SF1">
    <property type="entry name" value="OS08G0519400 PROTEIN"/>
    <property type="match status" value="1"/>
</dbReference>
<dbReference type="eggNOG" id="ENOG502QRG9">
    <property type="taxonomic scope" value="Eukaryota"/>
</dbReference>
<proteinExistence type="predicted"/>
<evidence type="ECO:0000313" key="3">
    <source>
        <dbReference type="EMBL" id="EXB30974.1"/>
    </source>
</evidence>
<evidence type="ECO:0000256" key="1">
    <source>
        <dbReference type="SAM" id="Coils"/>
    </source>
</evidence>
<name>W9QEN7_9ROSA</name>
<dbReference type="STRING" id="981085.W9QEN7"/>
<accession>W9QEN7</accession>
<gene>
    <name evidence="3" type="ORF">L484_016834</name>
</gene>
<keyword evidence="4" id="KW-1185">Reference proteome</keyword>
<organism evidence="3 4">
    <name type="scientific">Morus notabilis</name>
    <dbReference type="NCBI Taxonomy" id="981085"/>
    <lineage>
        <taxon>Eukaryota</taxon>
        <taxon>Viridiplantae</taxon>
        <taxon>Streptophyta</taxon>
        <taxon>Embryophyta</taxon>
        <taxon>Tracheophyta</taxon>
        <taxon>Spermatophyta</taxon>
        <taxon>Magnoliopsida</taxon>
        <taxon>eudicotyledons</taxon>
        <taxon>Gunneridae</taxon>
        <taxon>Pentapetalae</taxon>
        <taxon>rosids</taxon>
        <taxon>fabids</taxon>
        <taxon>Rosales</taxon>
        <taxon>Moraceae</taxon>
        <taxon>Moreae</taxon>
        <taxon>Morus</taxon>
    </lineage>
</organism>
<evidence type="ECO:0000256" key="2">
    <source>
        <dbReference type="SAM" id="SignalP"/>
    </source>
</evidence>
<feature type="signal peptide" evidence="2">
    <location>
        <begin position="1"/>
        <end position="22"/>
    </location>
</feature>
<feature type="chain" id="PRO_5004927787" evidence="2">
    <location>
        <begin position="23"/>
        <end position="365"/>
    </location>
</feature>
<keyword evidence="2" id="KW-0732">Signal</keyword>
<feature type="coiled-coil region" evidence="1">
    <location>
        <begin position="58"/>
        <end position="168"/>
    </location>
</feature>
<sequence>MAASEFFLMSVLLALTFTAIEAELPLPNDGVSSDSGVSGELELLDSKFASLALMQKMVQEKLEIVASLQSEIELLQESLDGKEGVSKSDRQAGELEKQVERLRKDIEMQNKKKDGLGARASIAENKIQKLNSKLQKLHNVNYEQENRIRKTEHLLQVAEEELMMAEVETDLISEGLNKLYMVSSWNESWGPAMDLSLQKALEKKAQFMDWVKLQTEMITVDWIPILKEQWSTFMSSLQPRLQILAPTIVDVYHASKSFMAHVFKVLENLFSYTQEAKKFVEAYMPRIAVVTRSCFDKAFFVLKWYIVNLFRACWKFITVSTLFHHQVQGMLKNIAVVRPVANMGIVWFVEDEEAYSEFEYKPHAS</sequence>
<dbReference type="PANTHER" id="PTHR34360">
    <property type="entry name" value="OS08G0519400 PROTEIN"/>
    <property type="match status" value="1"/>
</dbReference>
<keyword evidence="1" id="KW-0175">Coiled coil</keyword>
<protein>
    <submittedName>
        <fullName evidence="3">Uncharacterized protein</fullName>
    </submittedName>
</protein>
<dbReference type="EMBL" id="KE343500">
    <property type="protein sequence ID" value="EXB30974.1"/>
    <property type="molecule type" value="Genomic_DNA"/>
</dbReference>